<accession>A0A2H0RIK5</accession>
<dbReference type="GO" id="GO:0016857">
    <property type="term" value="F:racemase and epimerase activity, acting on carbohydrates and derivatives"/>
    <property type="evidence" value="ECO:0007669"/>
    <property type="project" value="InterPro"/>
</dbReference>
<dbReference type="InterPro" id="IPR011060">
    <property type="entry name" value="RibuloseP-bd_barrel"/>
</dbReference>
<keyword evidence="2" id="KW-0413">Isomerase</keyword>
<evidence type="ECO:0000313" key="3">
    <source>
        <dbReference type="EMBL" id="PIR45615.1"/>
    </source>
</evidence>
<gene>
    <name evidence="3" type="ORF">COV09_00485</name>
</gene>
<dbReference type="Proteomes" id="UP000230906">
    <property type="component" value="Unassembled WGS sequence"/>
</dbReference>
<dbReference type="GO" id="GO:0046872">
    <property type="term" value="F:metal ion binding"/>
    <property type="evidence" value="ECO:0007669"/>
    <property type="project" value="UniProtKB-KW"/>
</dbReference>
<dbReference type="EMBL" id="PCYJ01000009">
    <property type="protein sequence ID" value="PIR45615.1"/>
    <property type="molecule type" value="Genomic_DNA"/>
</dbReference>
<dbReference type="GO" id="GO:0005975">
    <property type="term" value="P:carbohydrate metabolic process"/>
    <property type="evidence" value="ECO:0007669"/>
    <property type="project" value="InterPro"/>
</dbReference>
<dbReference type="InterPro" id="IPR013785">
    <property type="entry name" value="Aldolase_TIM"/>
</dbReference>
<comment type="caution">
    <text evidence="3">The sequence shown here is derived from an EMBL/GenBank/DDBJ whole genome shotgun (WGS) entry which is preliminary data.</text>
</comment>
<dbReference type="PANTHER" id="PTHR11749">
    <property type="entry name" value="RIBULOSE-5-PHOSPHATE-3-EPIMERASE"/>
    <property type="match status" value="1"/>
</dbReference>
<protein>
    <recommendedName>
        <fullName evidence="5">Ribulose-phosphate 3-epimerase</fullName>
    </recommendedName>
</protein>
<dbReference type="Pfam" id="PF00834">
    <property type="entry name" value="Ribul_P_3_epim"/>
    <property type="match status" value="1"/>
</dbReference>
<dbReference type="InterPro" id="IPR000056">
    <property type="entry name" value="Ribul_P_3_epim-like"/>
</dbReference>
<evidence type="ECO:0000313" key="4">
    <source>
        <dbReference type="Proteomes" id="UP000230906"/>
    </source>
</evidence>
<dbReference type="SUPFAM" id="SSF51366">
    <property type="entry name" value="Ribulose-phoshate binding barrel"/>
    <property type="match status" value="1"/>
</dbReference>
<evidence type="ECO:0000256" key="1">
    <source>
        <dbReference type="ARBA" id="ARBA00022723"/>
    </source>
</evidence>
<dbReference type="Gene3D" id="3.20.20.70">
    <property type="entry name" value="Aldolase class I"/>
    <property type="match status" value="1"/>
</dbReference>
<name>A0A2H0RIK5_9BACT</name>
<evidence type="ECO:0000256" key="2">
    <source>
        <dbReference type="ARBA" id="ARBA00023235"/>
    </source>
</evidence>
<sequence>MELVPAIIARTGSEAIDKIGLINRQTDWAHLDIMDGQFAPTVSWQEPDDLRLMEGRIKLEAHLMVNEPERVLPEWLPVVDRVIVHFEAMTDLSEMIETFKLHRNELGVALLLETPVEALKEYWSGIDFVNLLSVKKIGYHGEPFDERVLDKIRALRQLAPSVTISVDGGINLENAQAVIVAGADRLVAGGALWRATDLNQAIKDFNKLNVSL</sequence>
<keyword evidence="1" id="KW-0479">Metal-binding</keyword>
<organism evidence="3 4">
    <name type="scientific">Candidatus Vogelbacteria bacterium CG10_big_fil_rev_8_21_14_0_10_50_13</name>
    <dbReference type="NCBI Taxonomy" id="1975044"/>
    <lineage>
        <taxon>Bacteria</taxon>
        <taxon>Candidatus Vogeliibacteriota</taxon>
    </lineage>
</organism>
<evidence type="ECO:0008006" key="5">
    <source>
        <dbReference type="Google" id="ProtNLM"/>
    </source>
</evidence>
<dbReference type="AlphaFoldDB" id="A0A2H0RIK5"/>
<reference evidence="3 4" key="1">
    <citation type="submission" date="2017-09" db="EMBL/GenBank/DDBJ databases">
        <title>Depth-based differentiation of microbial function through sediment-hosted aquifers and enrichment of novel symbionts in the deep terrestrial subsurface.</title>
        <authorList>
            <person name="Probst A.J."/>
            <person name="Ladd B."/>
            <person name="Jarett J.K."/>
            <person name="Geller-Mcgrath D.E."/>
            <person name="Sieber C.M."/>
            <person name="Emerson J.B."/>
            <person name="Anantharaman K."/>
            <person name="Thomas B.C."/>
            <person name="Malmstrom R."/>
            <person name="Stieglmeier M."/>
            <person name="Klingl A."/>
            <person name="Woyke T."/>
            <person name="Ryan C.M."/>
            <person name="Banfield J.F."/>
        </authorList>
    </citation>
    <scope>NUCLEOTIDE SEQUENCE [LARGE SCALE GENOMIC DNA]</scope>
    <source>
        <strain evidence="3">CG10_big_fil_rev_8_21_14_0_10_50_13</strain>
    </source>
</reference>
<proteinExistence type="predicted"/>